<sequence length="47" mass="5156">MDWSDKSIRIFECYHMISTPPFALVSGDWEEAPPVSAPFVAAGVNEG</sequence>
<evidence type="ECO:0000313" key="3">
    <source>
        <dbReference type="Proteomes" id="UP000183063"/>
    </source>
</evidence>
<gene>
    <name evidence="1" type="ORF">RTCCBAU85039_5202</name>
    <name evidence="2" type="ORF">SAMN05216228_1028102</name>
</gene>
<dbReference type="AlphaFoldDB" id="A0A1H8TG74"/>
<reference evidence="2 4" key="3">
    <citation type="submission" date="2016-10" db="EMBL/GenBank/DDBJ databases">
        <authorList>
            <person name="Varghese N."/>
            <person name="Submissions S."/>
        </authorList>
    </citation>
    <scope>NUCLEOTIDE SEQUENCE [LARGE SCALE GENOMIC DNA]</scope>
    <source>
        <strain evidence="2 4">CGMCC 1.7071</strain>
    </source>
</reference>
<reference evidence="1" key="1">
    <citation type="submission" date="2016-10" db="EMBL/GenBank/DDBJ databases">
        <authorList>
            <person name="de Groot N.N."/>
        </authorList>
    </citation>
    <scope>NUCLEOTIDE SEQUENCE [LARGE SCALE GENOMIC DNA]</scope>
    <source>
        <strain evidence="1">CCBAU85039</strain>
    </source>
</reference>
<accession>A0A1H8TG74</accession>
<keyword evidence="4" id="KW-1185">Reference proteome</keyword>
<evidence type="ECO:0000313" key="4">
    <source>
        <dbReference type="Proteomes" id="UP000198939"/>
    </source>
</evidence>
<dbReference type="EMBL" id="FNXB01000037">
    <property type="protein sequence ID" value="SEI15061.1"/>
    <property type="molecule type" value="Genomic_DNA"/>
</dbReference>
<dbReference type="Proteomes" id="UP000183063">
    <property type="component" value="Unassembled WGS sequence"/>
</dbReference>
<evidence type="ECO:0000313" key="2">
    <source>
        <dbReference type="EMBL" id="SEO89917.1"/>
    </source>
</evidence>
<proteinExistence type="predicted"/>
<evidence type="ECO:0000313" key="1">
    <source>
        <dbReference type="EMBL" id="SEI15061.1"/>
    </source>
</evidence>
<dbReference type="Proteomes" id="UP000198939">
    <property type="component" value="Unassembled WGS sequence"/>
</dbReference>
<name>A0A1H8TG74_9HYPH</name>
<dbReference type="EMBL" id="FOCV01000028">
    <property type="protein sequence ID" value="SEO89917.1"/>
    <property type="molecule type" value="Genomic_DNA"/>
</dbReference>
<organism evidence="1 3">
    <name type="scientific">Rhizobium tibeticum</name>
    <dbReference type="NCBI Taxonomy" id="501024"/>
    <lineage>
        <taxon>Bacteria</taxon>
        <taxon>Pseudomonadati</taxon>
        <taxon>Pseudomonadota</taxon>
        <taxon>Alphaproteobacteria</taxon>
        <taxon>Hyphomicrobiales</taxon>
        <taxon>Rhizobiaceae</taxon>
        <taxon>Rhizobium/Agrobacterium group</taxon>
        <taxon>Rhizobium</taxon>
    </lineage>
</organism>
<reference evidence="3" key="2">
    <citation type="submission" date="2016-10" db="EMBL/GenBank/DDBJ databases">
        <authorList>
            <person name="Wibberg D."/>
        </authorList>
    </citation>
    <scope>NUCLEOTIDE SEQUENCE [LARGE SCALE GENOMIC DNA]</scope>
</reference>
<protein>
    <submittedName>
        <fullName evidence="1">Uncharacterized protein</fullName>
    </submittedName>
</protein>